<sequence>MGDGCQMVTLNEILRETPTSNLIKLGKNVLKVPKFGENNDYIKEKFFCQQLYSKFKQFTIEAKVVKMNGEEGILMENMVNRGYSTPEYAIPIKLSDIKKNICILSKLHSHKLSQLEKSKIYNFLLSLENLEKHSTGVNSCTVVNGDIINFNQFKFYEHVVDNAIKDFQGILTKSQLKHLIYLKKNLKEILNIETENSVFLHGDAHPWNFIYSESDIRLIDWQTWYLGRPTNDLVHLLVMHNSYARRKALKESVLADYVSNVYNSNFGLFKLHYKLSVYRQLLLVLIQRQSNKILPSVWVLNLERVLFEIEDNIYDS</sequence>
<feature type="domain" description="CHK kinase-like" evidence="1">
    <location>
        <begin position="73"/>
        <end position="268"/>
    </location>
</feature>
<reference evidence="2 3" key="1">
    <citation type="submission" date="2018-09" db="EMBL/GenBank/DDBJ databases">
        <authorList>
            <person name="Handem S."/>
        </authorList>
    </citation>
    <scope>NUCLEOTIDE SEQUENCE [LARGE SCALE GENOMIC DNA]</scope>
    <source>
        <strain evidence="2 3">Spain2270</strain>
    </source>
</reference>
<dbReference type="InterPro" id="IPR004119">
    <property type="entry name" value="EcKL"/>
</dbReference>
<keyword evidence="3" id="KW-1185">Reference proteome</keyword>
<dbReference type="SUPFAM" id="SSF56112">
    <property type="entry name" value="Protein kinase-like (PK-like)"/>
    <property type="match status" value="1"/>
</dbReference>
<dbReference type="PANTHER" id="PTHR11012:SF30">
    <property type="entry name" value="PROTEIN KINASE-LIKE DOMAIN-CONTAINING"/>
    <property type="match status" value="1"/>
</dbReference>
<dbReference type="Pfam" id="PF02958">
    <property type="entry name" value="EcKL"/>
    <property type="match status" value="1"/>
</dbReference>
<evidence type="ECO:0000313" key="3">
    <source>
        <dbReference type="Proteomes" id="UP000285038"/>
    </source>
</evidence>
<dbReference type="SMART" id="SM00587">
    <property type="entry name" value="CHK"/>
    <property type="match status" value="1"/>
</dbReference>
<dbReference type="Proteomes" id="UP000285038">
    <property type="component" value="Unassembled WGS sequence"/>
</dbReference>
<gene>
    <name evidence="2" type="ORF">D6867_03265</name>
</gene>
<evidence type="ECO:0000313" key="2">
    <source>
        <dbReference type="EMBL" id="RJY13185.1"/>
    </source>
</evidence>
<evidence type="ECO:0000259" key="1">
    <source>
        <dbReference type="SMART" id="SM00587"/>
    </source>
</evidence>
<dbReference type="RefSeq" id="WP_120007832.1">
    <property type="nucleotide sequence ID" value="NZ_JACSYQ010000002.1"/>
</dbReference>
<dbReference type="Gene3D" id="3.90.1200.10">
    <property type="match status" value="1"/>
</dbReference>
<name>A0ABX9PC93_9STRE</name>
<dbReference type="EMBL" id="RAHZ01000014">
    <property type="protein sequence ID" value="RJY13185.1"/>
    <property type="molecule type" value="Genomic_DNA"/>
</dbReference>
<dbReference type="InterPro" id="IPR011009">
    <property type="entry name" value="Kinase-like_dom_sf"/>
</dbReference>
<protein>
    <submittedName>
        <fullName evidence="2">DUF1679 domain-containing protein</fullName>
    </submittedName>
</protein>
<comment type="caution">
    <text evidence="2">The sequence shown here is derived from an EMBL/GenBank/DDBJ whole genome shotgun (WGS) entry which is preliminary data.</text>
</comment>
<dbReference type="InterPro" id="IPR015897">
    <property type="entry name" value="CHK_kinase-like"/>
</dbReference>
<dbReference type="PANTHER" id="PTHR11012">
    <property type="entry name" value="PROTEIN KINASE-LIKE DOMAIN-CONTAINING"/>
    <property type="match status" value="1"/>
</dbReference>
<organism evidence="2 3">
    <name type="scientific">Streptococcus pseudopneumoniae</name>
    <dbReference type="NCBI Taxonomy" id="257758"/>
    <lineage>
        <taxon>Bacteria</taxon>
        <taxon>Bacillati</taxon>
        <taxon>Bacillota</taxon>
        <taxon>Bacilli</taxon>
        <taxon>Lactobacillales</taxon>
        <taxon>Streptococcaceae</taxon>
        <taxon>Streptococcus</taxon>
    </lineage>
</organism>
<accession>A0ABX9PC93</accession>
<proteinExistence type="predicted"/>